<keyword evidence="9" id="KW-0375">Hydrogen ion transport</keyword>
<feature type="transmembrane region" description="Helical" evidence="9">
    <location>
        <begin position="12"/>
        <end position="33"/>
    </location>
</feature>
<keyword evidence="8 9" id="KW-0066">ATP synthesis</keyword>
<keyword evidence="5 9" id="KW-1133">Transmembrane helix</keyword>
<evidence type="ECO:0000313" key="12">
    <source>
        <dbReference type="Proteomes" id="UP001596516"/>
    </source>
</evidence>
<evidence type="ECO:0000256" key="1">
    <source>
        <dbReference type="ARBA" id="ARBA00004141"/>
    </source>
</evidence>
<comment type="function">
    <text evidence="9">Key component of the F(0) channel; it plays a direct role in translocation across the membrane. A homomeric c-ring of between 10-14 subunits forms the central stalk rotor element with the F(1) delta and epsilon subunits.</text>
</comment>
<dbReference type="PANTHER" id="PTHR10031">
    <property type="entry name" value="ATP SYNTHASE LIPID-BINDING PROTEIN, MITOCHONDRIAL"/>
    <property type="match status" value="1"/>
</dbReference>
<protein>
    <recommendedName>
        <fullName evidence="9">ATP synthase subunit c</fullName>
    </recommendedName>
    <alternativeName>
        <fullName evidence="9">ATP synthase F(0) sector subunit c</fullName>
    </alternativeName>
    <alternativeName>
        <fullName evidence="9">F-type ATPase subunit c</fullName>
        <shortName evidence="9">F-ATPase subunit c</shortName>
    </alternativeName>
    <alternativeName>
        <fullName evidence="9">Lipid-binding protein</fullName>
    </alternativeName>
</protein>
<dbReference type="InterPro" id="IPR000454">
    <property type="entry name" value="ATP_synth_F0_csu"/>
</dbReference>
<keyword evidence="7 9" id="KW-0472">Membrane</keyword>
<dbReference type="PRINTS" id="PR00124">
    <property type="entry name" value="ATPASEC"/>
</dbReference>
<comment type="subcellular location">
    <subcellularLocation>
        <location evidence="9">Cell membrane</location>
        <topology evidence="9">Multi-pass membrane protein</topology>
    </subcellularLocation>
    <subcellularLocation>
        <location evidence="1">Membrane</location>
        <topology evidence="1">Multi-pass membrane protein</topology>
    </subcellularLocation>
</comment>
<reference evidence="12" key="1">
    <citation type="journal article" date="2019" name="Int. J. Syst. Evol. Microbiol.">
        <title>The Global Catalogue of Microorganisms (GCM) 10K type strain sequencing project: providing services to taxonomists for standard genome sequencing and annotation.</title>
        <authorList>
            <consortium name="The Broad Institute Genomics Platform"/>
            <consortium name="The Broad Institute Genome Sequencing Center for Infectious Disease"/>
            <person name="Wu L."/>
            <person name="Ma J."/>
        </authorList>
    </citation>
    <scope>NUCLEOTIDE SEQUENCE [LARGE SCALE GENOMIC DNA]</scope>
    <source>
        <strain evidence="12">CGMCC 1.12750</strain>
    </source>
</reference>
<dbReference type="InterPro" id="IPR035921">
    <property type="entry name" value="F/V-ATP_Csub_sf"/>
</dbReference>
<keyword evidence="4 9" id="KW-0812">Transmembrane</keyword>
<proteinExistence type="inferred from homology"/>
<dbReference type="NCBIfam" id="NF005733">
    <property type="entry name" value="PRK07558.1"/>
    <property type="match status" value="1"/>
</dbReference>
<keyword evidence="9" id="KW-0813">Transport</keyword>
<dbReference type="CDD" id="cd18182">
    <property type="entry name" value="ATP-synt_Fo_c_ATP5G3"/>
    <property type="match status" value="1"/>
</dbReference>
<feature type="domain" description="V-ATPase proteolipid subunit C-like" evidence="10">
    <location>
        <begin position="12"/>
        <end position="74"/>
    </location>
</feature>
<gene>
    <name evidence="9" type="primary">atpE</name>
    <name evidence="11" type="ORF">ACFQXB_02375</name>
</gene>
<evidence type="ECO:0000313" key="11">
    <source>
        <dbReference type="EMBL" id="MFC7703038.1"/>
    </source>
</evidence>
<dbReference type="HAMAP" id="MF_01396">
    <property type="entry name" value="ATP_synth_c_bact"/>
    <property type="match status" value="1"/>
</dbReference>
<evidence type="ECO:0000256" key="8">
    <source>
        <dbReference type="ARBA" id="ARBA00023310"/>
    </source>
</evidence>
<comment type="similarity">
    <text evidence="2 9">Belongs to the ATPase C chain family.</text>
</comment>
<dbReference type="EMBL" id="JBHTFQ010000001">
    <property type="protein sequence ID" value="MFC7703038.1"/>
    <property type="molecule type" value="Genomic_DNA"/>
</dbReference>
<dbReference type="Gene3D" id="1.20.20.10">
    <property type="entry name" value="F1F0 ATP synthase subunit C"/>
    <property type="match status" value="1"/>
</dbReference>
<accession>A0ABW2UI86</accession>
<dbReference type="InterPro" id="IPR038662">
    <property type="entry name" value="ATP_synth_F0_csu_sf"/>
</dbReference>
<dbReference type="SUPFAM" id="SSF81333">
    <property type="entry name" value="F1F0 ATP synthase subunit C"/>
    <property type="match status" value="1"/>
</dbReference>
<name>A0ABW2UI86_9RHOB</name>
<keyword evidence="9" id="KW-1003">Cell membrane</keyword>
<dbReference type="PANTHER" id="PTHR10031:SF0">
    <property type="entry name" value="ATPASE PROTEIN 9"/>
    <property type="match status" value="1"/>
</dbReference>
<feature type="transmembrane region" description="Helical" evidence="9">
    <location>
        <begin position="53"/>
        <end position="77"/>
    </location>
</feature>
<organism evidence="11 12">
    <name type="scientific">Plastorhodobacter daqingensis</name>
    <dbReference type="NCBI Taxonomy" id="1387281"/>
    <lineage>
        <taxon>Bacteria</taxon>
        <taxon>Pseudomonadati</taxon>
        <taxon>Pseudomonadota</taxon>
        <taxon>Alphaproteobacteria</taxon>
        <taxon>Rhodobacterales</taxon>
        <taxon>Paracoccaceae</taxon>
        <taxon>Plastorhodobacter</taxon>
    </lineage>
</organism>
<evidence type="ECO:0000256" key="9">
    <source>
        <dbReference type="HAMAP-Rule" id="MF_01396"/>
    </source>
</evidence>
<keyword evidence="6 9" id="KW-0446">Lipid-binding</keyword>
<evidence type="ECO:0000256" key="6">
    <source>
        <dbReference type="ARBA" id="ARBA00023121"/>
    </source>
</evidence>
<dbReference type="InterPro" id="IPR002379">
    <property type="entry name" value="ATPase_proteolipid_c-like_dom"/>
</dbReference>
<evidence type="ECO:0000259" key="10">
    <source>
        <dbReference type="Pfam" id="PF00137"/>
    </source>
</evidence>
<feature type="site" description="Reversibly protonated during proton transport" evidence="9">
    <location>
        <position position="61"/>
    </location>
</feature>
<evidence type="ECO:0000256" key="7">
    <source>
        <dbReference type="ARBA" id="ARBA00023136"/>
    </source>
</evidence>
<comment type="caution">
    <text evidence="11">The sequence shown here is derived from an EMBL/GenBank/DDBJ whole genome shotgun (WGS) entry which is preliminary data.</text>
</comment>
<evidence type="ECO:0000256" key="3">
    <source>
        <dbReference type="ARBA" id="ARBA00022547"/>
    </source>
</evidence>
<dbReference type="Proteomes" id="UP001596516">
    <property type="component" value="Unassembled WGS sequence"/>
</dbReference>
<dbReference type="RefSeq" id="WP_150420883.1">
    <property type="nucleotide sequence ID" value="NZ_JBHTFQ010000001.1"/>
</dbReference>
<evidence type="ECO:0000256" key="2">
    <source>
        <dbReference type="ARBA" id="ARBA00006704"/>
    </source>
</evidence>
<keyword evidence="3 9" id="KW-0138">CF(0)</keyword>
<keyword evidence="12" id="KW-1185">Reference proteome</keyword>
<evidence type="ECO:0000256" key="4">
    <source>
        <dbReference type="ARBA" id="ARBA00022692"/>
    </source>
</evidence>
<comment type="function">
    <text evidence="9">F(1)F(0) ATP synthase produces ATP from ADP in the presence of a proton or sodium gradient. F-type ATPases consist of two structural domains, F(1) containing the extramembraneous catalytic core and F(0) containing the membrane proton channel, linked together by a central stalk and a peripheral stalk. During catalysis, ATP synthesis in the catalytic domain of F(1) is coupled via a rotary mechanism of the central stalk subunits to proton translocation.</text>
</comment>
<sequence>MEGELALMGKYIGAGLAAFGLAGAGIGVGNIASNFLAGALRNPAAAPSQTANLFVGIAFAEALGIFSFLIALLLMFAV</sequence>
<evidence type="ECO:0000256" key="5">
    <source>
        <dbReference type="ARBA" id="ARBA00022989"/>
    </source>
</evidence>
<keyword evidence="9" id="KW-0406">Ion transport</keyword>
<dbReference type="Pfam" id="PF00137">
    <property type="entry name" value="ATP-synt_C"/>
    <property type="match status" value="1"/>
</dbReference>